<dbReference type="AlphaFoldDB" id="A0A2U1PJM3"/>
<gene>
    <name evidence="2" type="ORF">CTI12_AA143440</name>
</gene>
<accession>A0A2U1PJM3</accession>
<dbReference type="OrthoDB" id="1917528at2759"/>
<comment type="caution">
    <text evidence="2">The sequence shown here is derived from an EMBL/GenBank/DDBJ whole genome shotgun (WGS) entry which is preliminary data.</text>
</comment>
<feature type="region of interest" description="Disordered" evidence="1">
    <location>
        <begin position="1"/>
        <end position="97"/>
    </location>
</feature>
<reference evidence="2 3" key="1">
    <citation type="journal article" date="2018" name="Mol. Plant">
        <title>The genome of Artemisia annua provides insight into the evolution of Asteraceae family and artemisinin biosynthesis.</title>
        <authorList>
            <person name="Shen Q."/>
            <person name="Zhang L."/>
            <person name="Liao Z."/>
            <person name="Wang S."/>
            <person name="Yan T."/>
            <person name="Shi P."/>
            <person name="Liu M."/>
            <person name="Fu X."/>
            <person name="Pan Q."/>
            <person name="Wang Y."/>
            <person name="Lv Z."/>
            <person name="Lu X."/>
            <person name="Zhang F."/>
            <person name="Jiang W."/>
            <person name="Ma Y."/>
            <person name="Chen M."/>
            <person name="Hao X."/>
            <person name="Li L."/>
            <person name="Tang Y."/>
            <person name="Lv G."/>
            <person name="Zhou Y."/>
            <person name="Sun X."/>
            <person name="Brodelius P.E."/>
            <person name="Rose J.K.C."/>
            <person name="Tang K."/>
        </authorList>
    </citation>
    <scope>NUCLEOTIDE SEQUENCE [LARGE SCALE GENOMIC DNA]</scope>
    <source>
        <strain evidence="3">cv. Huhao1</strain>
        <tissue evidence="2">Leaf</tissue>
    </source>
</reference>
<dbReference type="PANTHER" id="PTHR34112">
    <property type="entry name" value="C-JUN-AMINO-TERMINAL KINASE-INTERACTING PROTEIN"/>
    <property type="match status" value="1"/>
</dbReference>
<feature type="compositionally biased region" description="Low complexity" evidence="1">
    <location>
        <begin position="46"/>
        <end position="58"/>
    </location>
</feature>
<keyword evidence="3" id="KW-1185">Reference proteome</keyword>
<protein>
    <submittedName>
        <fullName evidence="2">Uncharacterized protein</fullName>
    </submittedName>
</protein>
<evidence type="ECO:0000256" key="1">
    <source>
        <dbReference type="SAM" id="MobiDB-lite"/>
    </source>
</evidence>
<organism evidence="2 3">
    <name type="scientific">Artemisia annua</name>
    <name type="common">Sweet wormwood</name>
    <dbReference type="NCBI Taxonomy" id="35608"/>
    <lineage>
        <taxon>Eukaryota</taxon>
        <taxon>Viridiplantae</taxon>
        <taxon>Streptophyta</taxon>
        <taxon>Embryophyta</taxon>
        <taxon>Tracheophyta</taxon>
        <taxon>Spermatophyta</taxon>
        <taxon>Magnoliopsida</taxon>
        <taxon>eudicotyledons</taxon>
        <taxon>Gunneridae</taxon>
        <taxon>Pentapetalae</taxon>
        <taxon>asterids</taxon>
        <taxon>campanulids</taxon>
        <taxon>Asterales</taxon>
        <taxon>Asteraceae</taxon>
        <taxon>Asteroideae</taxon>
        <taxon>Anthemideae</taxon>
        <taxon>Artemisiinae</taxon>
        <taxon>Artemisia</taxon>
    </lineage>
</organism>
<evidence type="ECO:0000313" key="3">
    <source>
        <dbReference type="Proteomes" id="UP000245207"/>
    </source>
</evidence>
<name>A0A2U1PJM3_ARTAN</name>
<dbReference type="STRING" id="35608.A0A2U1PJM3"/>
<dbReference type="EMBL" id="PKPP01001068">
    <property type="protein sequence ID" value="PWA85948.1"/>
    <property type="molecule type" value="Genomic_DNA"/>
</dbReference>
<proteinExistence type="predicted"/>
<evidence type="ECO:0000313" key="2">
    <source>
        <dbReference type="EMBL" id="PWA85948.1"/>
    </source>
</evidence>
<feature type="compositionally biased region" description="Basic and acidic residues" evidence="1">
    <location>
        <begin position="73"/>
        <end position="97"/>
    </location>
</feature>
<sequence length="262" mass="29255">MERSEPTFVPEWLKTSSSASHSDDQSVPKVVRNKSLVNGGDKDLGRSNSSSFFRRANGSNGGAHLRAYSSFGRNRDRDWDRDRERNENRHRDYSDPFRFEKDGLRRSYSNLSAKRGESWPRKVVGERNGHNNNKGKISFERDFPSLGAEEKHMDCEIGRVTSPGLTSAIQSLPVGNSGGDVWTSALAEVPVMVGSNGPTSTAKPTQESPVCESLSHTEADETAFERDESDNIKYTDQQHVMVGMSETKGIERERKDIRVISS</sequence>
<dbReference type="PANTHER" id="PTHR34112:SF12">
    <property type="match status" value="1"/>
</dbReference>
<dbReference type="Proteomes" id="UP000245207">
    <property type="component" value="Unassembled WGS sequence"/>
</dbReference>